<dbReference type="OrthoDB" id="1178576at2"/>
<gene>
    <name evidence="1" type="ORF">ES711_10100</name>
</gene>
<dbReference type="EMBL" id="VORX01000004">
    <property type="protein sequence ID" value="TXE07778.1"/>
    <property type="molecule type" value="Genomic_DNA"/>
</dbReference>
<organism evidence="1 2">
    <name type="scientific">Gelidibacter salicanalis</name>
    <dbReference type="NCBI Taxonomy" id="291193"/>
    <lineage>
        <taxon>Bacteria</taxon>
        <taxon>Pseudomonadati</taxon>
        <taxon>Bacteroidota</taxon>
        <taxon>Flavobacteriia</taxon>
        <taxon>Flavobacteriales</taxon>
        <taxon>Flavobacteriaceae</taxon>
        <taxon>Gelidibacter</taxon>
    </lineage>
</organism>
<dbReference type="Proteomes" id="UP000321734">
    <property type="component" value="Unassembled WGS sequence"/>
</dbReference>
<keyword evidence="2" id="KW-1185">Reference proteome</keyword>
<dbReference type="RefSeq" id="WP_146893174.1">
    <property type="nucleotide sequence ID" value="NZ_VORX01000004.1"/>
</dbReference>
<sequence length="85" mass="10019">MNKDPEDPNRSDDYQNIVNANREPQGDLQVKWAAIKDDYLNKYPDITERDTNYLLGEFENMLSNIATRTKRSIAEVRNEIMTWPQ</sequence>
<proteinExistence type="predicted"/>
<protein>
    <recommendedName>
        <fullName evidence="3">CsbD family protein</fullName>
    </recommendedName>
</protein>
<evidence type="ECO:0000313" key="1">
    <source>
        <dbReference type="EMBL" id="TXE07778.1"/>
    </source>
</evidence>
<dbReference type="AlphaFoldDB" id="A0A5C7AGV0"/>
<evidence type="ECO:0008006" key="3">
    <source>
        <dbReference type="Google" id="ProtNLM"/>
    </source>
</evidence>
<reference evidence="1 2" key="1">
    <citation type="submission" date="2019-08" db="EMBL/GenBank/DDBJ databases">
        <title>Genome sequence of Gelidibacter salicanalis IC162T.</title>
        <authorList>
            <person name="Bowman J.P."/>
        </authorList>
    </citation>
    <scope>NUCLEOTIDE SEQUENCE [LARGE SCALE GENOMIC DNA]</scope>
    <source>
        <strain evidence="1 2">IC162</strain>
    </source>
</reference>
<accession>A0A5C7AGV0</accession>
<comment type="caution">
    <text evidence="1">The sequence shown here is derived from an EMBL/GenBank/DDBJ whole genome shotgun (WGS) entry which is preliminary data.</text>
</comment>
<evidence type="ECO:0000313" key="2">
    <source>
        <dbReference type="Proteomes" id="UP000321734"/>
    </source>
</evidence>
<name>A0A5C7AGV0_9FLAO</name>